<feature type="compositionally biased region" description="Polar residues" evidence="2">
    <location>
        <begin position="165"/>
        <end position="176"/>
    </location>
</feature>
<evidence type="ECO:0000256" key="2">
    <source>
        <dbReference type="SAM" id="MobiDB-lite"/>
    </source>
</evidence>
<comment type="similarity">
    <text evidence="1">Belongs to the CDV3 family.</text>
</comment>
<dbReference type="EnsemblMetazoa" id="Aqu2.1.32955_001">
    <property type="protein sequence ID" value="Aqu2.1.32955_001"/>
    <property type="gene ID" value="Aqu2.1.32955"/>
</dbReference>
<reference evidence="3" key="2">
    <citation type="submission" date="2017-05" db="UniProtKB">
        <authorList>
            <consortium name="EnsemblMetazoa"/>
        </authorList>
    </citation>
    <scope>IDENTIFICATION</scope>
</reference>
<gene>
    <name evidence="3" type="primary">100632792</name>
</gene>
<dbReference type="Proteomes" id="UP000007879">
    <property type="component" value="Unassembled WGS sequence"/>
</dbReference>
<dbReference type="InParanoid" id="A0A1X7UYA7"/>
<evidence type="ECO:0008006" key="5">
    <source>
        <dbReference type="Google" id="ProtNLM"/>
    </source>
</evidence>
<evidence type="ECO:0000256" key="1">
    <source>
        <dbReference type="ARBA" id="ARBA00006062"/>
    </source>
</evidence>
<dbReference type="PANTHER" id="PTHR16284:SF13">
    <property type="entry name" value="PROTEIN CDV3 HOMOLOG"/>
    <property type="match status" value="1"/>
</dbReference>
<feature type="compositionally biased region" description="Basic and acidic residues" evidence="2">
    <location>
        <begin position="83"/>
        <end position="101"/>
    </location>
</feature>
<dbReference type="PANTHER" id="PTHR16284">
    <property type="entry name" value="PROTEIN CDV3 HOMOLOG"/>
    <property type="match status" value="1"/>
</dbReference>
<protein>
    <recommendedName>
        <fullName evidence="5">Protein CDV3 homolog</fullName>
    </recommendedName>
</protein>
<evidence type="ECO:0000313" key="3">
    <source>
        <dbReference type="EnsemblMetazoa" id="Aqu2.1.32955_001"/>
    </source>
</evidence>
<dbReference type="EnsemblMetazoa" id="XM_003386262.3">
    <property type="protein sequence ID" value="XP_003386310.1"/>
    <property type="gene ID" value="LOC100632792"/>
</dbReference>
<dbReference type="AlphaFoldDB" id="A0A1X7UYA7"/>
<organism evidence="3">
    <name type="scientific">Amphimedon queenslandica</name>
    <name type="common">Sponge</name>
    <dbReference type="NCBI Taxonomy" id="400682"/>
    <lineage>
        <taxon>Eukaryota</taxon>
        <taxon>Metazoa</taxon>
        <taxon>Porifera</taxon>
        <taxon>Demospongiae</taxon>
        <taxon>Heteroscleromorpha</taxon>
        <taxon>Haplosclerida</taxon>
        <taxon>Niphatidae</taxon>
        <taxon>Amphimedon</taxon>
    </lineage>
</organism>
<sequence length="207" mass="22312">MADLDGFFAKKGKKKKKKPTLQNLEDAAELGQPKQEEEKTQPIVVALSNPPEDSEWLESKGSNVEINPEEIQGVALLTDEDSSEKVDEKSTSNDTEVKQSDTKIVSRSSVASPWQPVSSTSTQVEAKPTTTVTSLADNTAGGRYIPPSLRQATRKPHPTGAPPDLSSTQAFPSLTVATKGDSPKPPPVMKDYTELPLHNKFSALATD</sequence>
<evidence type="ECO:0000313" key="4">
    <source>
        <dbReference type="Proteomes" id="UP000007879"/>
    </source>
</evidence>
<feature type="compositionally biased region" description="Polar residues" evidence="2">
    <location>
        <begin position="102"/>
        <end position="137"/>
    </location>
</feature>
<keyword evidence="4" id="KW-1185">Reference proteome</keyword>
<dbReference type="KEGG" id="aqu:100632792"/>
<proteinExistence type="inferred from homology"/>
<accession>A0A1X7UYA7</accession>
<dbReference type="Pfam" id="PF15359">
    <property type="entry name" value="CDV3"/>
    <property type="match status" value="1"/>
</dbReference>
<name>A0A1X7UYA7_AMPQE</name>
<reference evidence="4" key="1">
    <citation type="journal article" date="2010" name="Nature">
        <title>The Amphimedon queenslandica genome and the evolution of animal complexity.</title>
        <authorList>
            <person name="Srivastava M."/>
            <person name="Simakov O."/>
            <person name="Chapman J."/>
            <person name="Fahey B."/>
            <person name="Gauthier M.E."/>
            <person name="Mitros T."/>
            <person name="Richards G.S."/>
            <person name="Conaco C."/>
            <person name="Dacre M."/>
            <person name="Hellsten U."/>
            <person name="Larroux C."/>
            <person name="Putnam N.H."/>
            <person name="Stanke M."/>
            <person name="Adamska M."/>
            <person name="Darling A."/>
            <person name="Degnan S.M."/>
            <person name="Oakley T.H."/>
            <person name="Plachetzki D.C."/>
            <person name="Zhai Y."/>
            <person name="Adamski M."/>
            <person name="Calcino A."/>
            <person name="Cummins S.F."/>
            <person name="Goodstein D.M."/>
            <person name="Harris C."/>
            <person name="Jackson D.J."/>
            <person name="Leys S.P."/>
            <person name="Shu S."/>
            <person name="Woodcroft B.J."/>
            <person name="Vervoort M."/>
            <person name="Kosik K.S."/>
            <person name="Manning G."/>
            <person name="Degnan B.M."/>
            <person name="Rokhsar D.S."/>
        </authorList>
    </citation>
    <scope>NUCLEOTIDE SEQUENCE [LARGE SCALE GENOMIC DNA]</scope>
</reference>
<dbReference type="InterPro" id="IPR026806">
    <property type="entry name" value="CDV3"/>
</dbReference>
<feature type="region of interest" description="Disordered" evidence="2">
    <location>
        <begin position="1"/>
        <end position="207"/>
    </location>
</feature>
<feature type="compositionally biased region" description="Basic residues" evidence="2">
    <location>
        <begin position="10"/>
        <end position="19"/>
    </location>
</feature>
<dbReference type="GO" id="GO:0005737">
    <property type="term" value="C:cytoplasm"/>
    <property type="evidence" value="ECO:0007669"/>
    <property type="project" value="TreeGrafter"/>
</dbReference>